<dbReference type="FunFam" id="1.20.1050.10:FF:000061">
    <property type="entry name" value="Glutathione S-transferase 3"/>
    <property type="match status" value="1"/>
</dbReference>
<dbReference type="FunFam" id="3.40.30.10:FF:000156">
    <property type="entry name" value="Glutathione S-transferase 1"/>
    <property type="match status" value="1"/>
</dbReference>
<dbReference type="PROSITE" id="PS50405">
    <property type="entry name" value="GST_CTER"/>
    <property type="match status" value="1"/>
</dbReference>
<dbReference type="GO" id="GO:0005737">
    <property type="term" value="C:cytoplasm"/>
    <property type="evidence" value="ECO:0007669"/>
    <property type="project" value="UniProtKB-ARBA"/>
</dbReference>
<evidence type="ECO:0000256" key="4">
    <source>
        <dbReference type="RuleBase" id="RU003494"/>
    </source>
</evidence>
<dbReference type="InterPro" id="IPR036282">
    <property type="entry name" value="Glutathione-S-Trfase_C_sf"/>
</dbReference>
<dbReference type="SUPFAM" id="SSF47616">
    <property type="entry name" value="GST C-terminal domain-like"/>
    <property type="match status" value="1"/>
</dbReference>
<evidence type="ECO:0000313" key="8">
    <source>
        <dbReference type="Proteomes" id="UP000243904"/>
    </source>
</evidence>
<dbReference type="SFLD" id="SFLDS00019">
    <property type="entry name" value="Glutathione_Transferase_(cytos"/>
    <property type="match status" value="1"/>
</dbReference>
<dbReference type="SFLD" id="SFLDG01150">
    <property type="entry name" value="Main.1:_Beta-like"/>
    <property type="match status" value="1"/>
</dbReference>
<dbReference type="GO" id="GO:0004601">
    <property type="term" value="F:peroxidase activity"/>
    <property type="evidence" value="ECO:0007669"/>
    <property type="project" value="UniProtKB-ARBA"/>
</dbReference>
<dbReference type="InterPro" id="IPR036249">
    <property type="entry name" value="Thioredoxin-like_sf"/>
</dbReference>
<comment type="similarity">
    <text evidence="4">Belongs to the GST superfamily.</text>
</comment>
<accession>A0A1H1Z1M8</accession>
<dbReference type="SFLD" id="SFLDG00358">
    <property type="entry name" value="Main_(cytGST)"/>
    <property type="match status" value="1"/>
</dbReference>
<dbReference type="PANTHER" id="PTHR44051">
    <property type="entry name" value="GLUTATHIONE S-TRANSFERASE-RELATED"/>
    <property type="match status" value="1"/>
</dbReference>
<evidence type="ECO:0000256" key="3">
    <source>
        <dbReference type="ARBA" id="ARBA00047960"/>
    </source>
</evidence>
<organism evidence="7 8">
    <name type="scientific">Bradyrhizobium canariense</name>
    <dbReference type="NCBI Taxonomy" id="255045"/>
    <lineage>
        <taxon>Bacteria</taxon>
        <taxon>Pseudomonadati</taxon>
        <taxon>Pseudomonadota</taxon>
        <taxon>Alphaproteobacteria</taxon>
        <taxon>Hyphomicrobiales</taxon>
        <taxon>Nitrobacteraceae</taxon>
        <taxon>Bradyrhizobium</taxon>
    </lineage>
</organism>
<evidence type="ECO:0000259" key="6">
    <source>
        <dbReference type="PROSITE" id="PS50405"/>
    </source>
</evidence>
<sequence>MASDPSPIANRDNRCYEQNSSKTLGGIAMLTVHHLNNSRSQRVLWLLEELGVPYEIVRYQRQPDMRAPAELRAIHPLGKSPVITDNGNTIAESGAIAEYLIDTYGEGRLIPPPKTPERLRYTYWLHYAEGSAMPPLLLKLLFTLMPKRAPALLRPLVRKVSNQALTALVNPQLKQHMAFWESELGNSEWFAGNEFTAADIQMSFPLEAAAARAGLELGHPKAMAFLDRIHARSAYKRALEKGGPYTVGR</sequence>
<dbReference type="Proteomes" id="UP000243904">
    <property type="component" value="Chromosome I"/>
</dbReference>
<comment type="catalytic activity">
    <reaction evidence="3">
        <text>RX + glutathione = an S-substituted glutathione + a halide anion + H(+)</text>
        <dbReference type="Rhea" id="RHEA:16437"/>
        <dbReference type="ChEBI" id="CHEBI:15378"/>
        <dbReference type="ChEBI" id="CHEBI:16042"/>
        <dbReference type="ChEBI" id="CHEBI:17792"/>
        <dbReference type="ChEBI" id="CHEBI:57925"/>
        <dbReference type="ChEBI" id="CHEBI:90779"/>
        <dbReference type="EC" id="2.5.1.18"/>
    </reaction>
</comment>
<keyword evidence="2 7" id="KW-0808">Transferase</keyword>
<dbReference type="GO" id="GO:0004364">
    <property type="term" value="F:glutathione transferase activity"/>
    <property type="evidence" value="ECO:0007669"/>
    <property type="project" value="UniProtKB-EC"/>
</dbReference>
<dbReference type="SUPFAM" id="SSF52833">
    <property type="entry name" value="Thioredoxin-like"/>
    <property type="match status" value="1"/>
</dbReference>
<proteinExistence type="inferred from homology"/>
<evidence type="ECO:0000256" key="2">
    <source>
        <dbReference type="ARBA" id="ARBA00022679"/>
    </source>
</evidence>
<evidence type="ECO:0000313" key="7">
    <source>
        <dbReference type="EMBL" id="SDT27462.1"/>
    </source>
</evidence>
<feature type="domain" description="GST N-terminal" evidence="5">
    <location>
        <begin position="27"/>
        <end position="108"/>
    </location>
</feature>
<dbReference type="InterPro" id="IPR010987">
    <property type="entry name" value="Glutathione-S-Trfase_C-like"/>
</dbReference>
<dbReference type="Pfam" id="PF00043">
    <property type="entry name" value="GST_C"/>
    <property type="match status" value="1"/>
</dbReference>
<dbReference type="Gene3D" id="1.20.1050.10">
    <property type="match status" value="1"/>
</dbReference>
<dbReference type="PROSITE" id="PS50404">
    <property type="entry name" value="GST_NTER"/>
    <property type="match status" value="1"/>
</dbReference>
<dbReference type="InterPro" id="IPR040079">
    <property type="entry name" value="Glutathione_S-Trfase"/>
</dbReference>
<dbReference type="CDD" id="cd03046">
    <property type="entry name" value="GST_N_GTT1_like"/>
    <property type="match status" value="1"/>
</dbReference>
<protein>
    <recommendedName>
        <fullName evidence="1">glutathione transferase</fullName>
        <ecNumber evidence="1">2.5.1.18</ecNumber>
    </recommendedName>
</protein>
<dbReference type="AlphaFoldDB" id="A0A1H1Z1M8"/>
<dbReference type="CDD" id="cd03189">
    <property type="entry name" value="GST_C_GTT1_like"/>
    <property type="match status" value="1"/>
</dbReference>
<dbReference type="PANTHER" id="PTHR44051:SF9">
    <property type="entry name" value="GLUTATHIONE S-TRANSFERASE 1"/>
    <property type="match status" value="1"/>
</dbReference>
<reference evidence="8" key="1">
    <citation type="submission" date="2016-10" db="EMBL/GenBank/DDBJ databases">
        <authorList>
            <person name="Varghese N."/>
            <person name="Submissions S."/>
        </authorList>
    </citation>
    <scope>NUCLEOTIDE SEQUENCE [LARGE SCALE GENOMIC DNA]</scope>
    <source>
        <strain evidence="8">GAS369</strain>
    </source>
</reference>
<keyword evidence="8" id="KW-1185">Reference proteome</keyword>
<dbReference type="EC" id="2.5.1.18" evidence="1"/>
<gene>
    <name evidence="7" type="ORF">SAMN05444158_5143</name>
</gene>
<evidence type="ECO:0000256" key="1">
    <source>
        <dbReference type="ARBA" id="ARBA00012452"/>
    </source>
</evidence>
<feature type="domain" description="GST C-terminal" evidence="6">
    <location>
        <begin position="114"/>
        <end position="249"/>
    </location>
</feature>
<dbReference type="EMBL" id="LT629750">
    <property type="protein sequence ID" value="SDT27462.1"/>
    <property type="molecule type" value="Genomic_DNA"/>
</dbReference>
<dbReference type="Pfam" id="PF02798">
    <property type="entry name" value="GST_N"/>
    <property type="match status" value="1"/>
</dbReference>
<dbReference type="InterPro" id="IPR004045">
    <property type="entry name" value="Glutathione_S-Trfase_N"/>
</dbReference>
<evidence type="ECO:0000259" key="5">
    <source>
        <dbReference type="PROSITE" id="PS50404"/>
    </source>
</evidence>
<dbReference type="Gene3D" id="3.40.30.10">
    <property type="entry name" value="Glutaredoxin"/>
    <property type="match status" value="1"/>
</dbReference>
<name>A0A1H1Z1M8_9BRAD</name>
<dbReference type="InterPro" id="IPR004046">
    <property type="entry name" value="GST_C"/>
</dbReference>